<evidence type="ECO:0000313" key="2">
    <source>
        <dbReference type="Proteomes" id="UP000693758"/>
    </source>
</evidence>
<organism evidence="1 2">
    <name type="scientific">Arthrobacter phage Sicarius2</name>
    <dbReference type="NCBI Taxonomy" id="2836090"/>
    <lineage>
        <taxon>Viruses</taxon>
        <taxon>Duplodnaviria</taxon>
        <taxon>Heunggongvirae</taxon>
        <taxon>Uroviricota</taxon>
        <taxon>Caudoviricetes</taxon>
        <taxon>Berryhillviridae</taxon>
        <taxon>Sicariusvirus</taxon>
        <taxon>Sicariusvirus sicarius2</taxon>
    </lineage>
</organism>
<name>A0A8F3IKC1_9CAUD</name>
<dbReference type="EMBL" id="MW862982">
    <property type="protein sequence ID" value="QWY81906.1"/>
    <property type="molecule type" value="Genomic_DNA"/>
</dbReference>
<keyword evidence="2" id="KW-1185">Reference proteome</keyword>
<gene>
    <name evidence="1" type="primary">1</name>
    <name evidence="1" type="ORF">SEA_SICARIUS2_1</name>
</gene>
<accession>A0A8F3IKC1</accession>
<protein>
    <submittedName>
        <fullName evidence="1">Helix-turn-helix DNA binding domain protein</fullName>
    </submittedName>
</protein>
<dbReference type="Proteomes" id="UP000693758">
    <property type="component" value="Segment"/>
</dbReference>
<proteinExistence type="predicted"/>
<reference evidence="1" key="1">
    <citation type="submission" date="2021-04" db="EMBL/GenBank/DDBJ databases">
        <authorList>
            <person name="Black C."/>
            <person name="Barkhordar M.H."/>
            <person name="Chen C."/>
            <person name="Chin S.C."/>
            <person name="Fang R."/>
            <person name="Fontenot L.A."/>
            <person name="Fulinara C.P."/>
            <person name="Gaeta R."/>
            <person name="Hong M.-L.O."/>
            <person name="Jiang B.L."/>
            <person name="Kapinos A."/>
            <person name="Komaranchath M."/>
            <person name="Lan W.C."/>
            <person name="Mirjafari-Firoozabadi S.-A."/>
            <person name="Padua J.-W.P."/>
            <person name="Ramarapu R."/>
            <person name="Santana M.G."/>
            <person name="Shaffer R.D."/>
            <person name="Soumakis M."/>
            <person name="Torres N.C."/>
            <person name="Tseng A."/>
            <person name="Venkatesh S."/>
            <person name="Wang V."/>
            <person name="Yanovsky A.O."/>
            <person name="Nguyen M.A."/>
            <person name="Swift C.M."/>
            <person name="Mayet R.A."/>
            <person name="Chen A."/>
            <person name="Demo S."/>
            <person name="Tse V.Y."/>
            <person name="Garlena R.A."/>
            <person name="Russell D.A."/>
            <person name="Pope W.H."/>
            <person name="Jacobs-Sera D."/>
            <person name="Hatfull G.F."/>
            <person name="Reddi K."/>
            <person name="Moberg-Parker J."/>
            <person name="Freise A.C."/>
        </authorList>
    </citation>
    <scope>NUCLEOTIDE SEQUENCE</scope>
</reference>
<sequence>MARRQSPKTLFLAKRDARALQLFQLGWTYQAIADHKFAGGPGGTLFGGDRGNCYRTIRKLISEVTREPAEEARTAELLRLDMYLKSLSERVLRGDVQAISTALKVGEQRNKLLGLYEPIKIENSGGPLQVIFSPALQSSGVMAEPEVDVERQK</sequence>
<evidence type="ECO:0000313" key="1">
    <source>
        <dbReference type="EMBL" id="QWY81906.1"/>
    </source>
</evidence>